<evidence type="ECO:0000256" key="1">
    <source>
        <dbReference type="SAM" id="SignalP"/>
    </source>
</evidence>
<protein>
    <recommendedName>
        <fullName evidence="4">Lipoprotein</fullName>
    </recommendedName>
</protein>
<reference evidence="2 3" key="1">
    <citation type="submission" date="2024-02" db="EMBL/GenBank/DDBJ databases">
        <title>The Genome Sequence of Enterococcus sp. DIV0159.</title>
        <authorList>
            <person name="Earl A."/>
            <person name="Manson A."/>
            <person name="Gilmore M."/>
            <person name="Sanders J."/>
            <person name="Shea T."/>
            <person name="Howe W."/>
            <person name="Livny J."/>
            <person name="Cuomo C."/>
            <person name="Neafsey D."/>
            <person name="Birren B."/>
        </authorList>
    </citation>
    <scope>NUCLEOTIDE SEQUENCE [LARGE SCALE GENOMIC DNA]</scope>
    <source>
        <strain evidence="2 3">665A</strain>
    </source>
</reference>
<sequence>MKKFALGKCLLFMVLTISIVALSACGEEKPNIRNILIENSDKWQLVSEQGSVEMIFGGNGIAELSNDNGEGQATYEINERQTEIELQFMQEIYSIKSGTMKNIQVENDKLILGDYTEKDSESSIPIRLEK</sequence>
<organism evidence="2 3">
    <name type="scientific">Candidatus Enterococcus ferrettii</name>
    <dbReference type="NCBI Taxonomy" id="2815324"/>
    <lineage>
        <taxon>Bacteria</taxon>
        <taxon>Bacillati</taxon>
        <taxon>Bacillota</taxon>
        <taxon>Bacilli</taxon>
        <taxon>Lactobacillales</taxon>
        <taxon>Enterococcaceae</taxon>
        <taxon>Enterococcus</taxon>
    </lineage>
</organism>
<gene>
    <name evidence="2" type="ORF">JZO67_003572</name>
</gene>
<comment type="caution">
    <text evidence="2">The sequence shown here is derived from an EMBL/GenBank/DDBJ whole genome shotgun (WGS) entry which is preliminary data.</text>
</comment>
<keyword evidence="1" id="KW-0732">Signal</keyword>
<feature type="chain" id="PRO_5047457524" description="Lipoprotein" evidence="1">
    <location>
        <begin position="24"/>
        <end position="130"/>
    </location>
</feature>
<evidence type="ECO:0000313" key="2">
    <source>
        <dbReference type="EMBL" id="MEO1771591.1"/>
    </source>
</evidence>
<name>A0ABV0ESL1_9ENTE</name>
<dbReference type="Proteomes" id="UP000664357">
    <property type="component" value="Unassembled WGS sequence"/>
</dbReference>
<evidence type="ECO:0000313" key="3">
    <source>
        <dbReference type="Proteomes" id="UP000664357"/>
    </source>
</evidence>
<proteinExistence type="predicted"/>
<evidence type="ECO:0008006" key="4">
    <source>
        <dbReference type="Google" id="ProtNLM"/>
    </source>
</evidence>
<dbReference type="PROSITE" id="PS51257">
    <property type="entry name" value="PROKAR_LIPOPROTEIN"/>
    <property type="match status" value="1"/>
</dbReference>
<keyword evidence="3" id="KW-1185">Reference proteome</keyword>
<accession>A0ABV0ESL1</accession>
<dbReference type="RefSeq" id="WP_207704686.1">
    <property type="nucleotide sequence ID" value="NZ_JAFREL020000003.1"/>
</dbReference>
<dbReference type="EMBL" id="JAFREL020000003">
    <property type="protein sequence ID" value="MEO1771591.1"/>
    <property type="molecule type" value="Genomic_DNA"/>
</dbReference>
<feature type="signal peptide" evidence="1">
    <location>
        <begin position="1"/>
        <end position="23"/>
    </location>
</feature>